<keyword evidence="7" id="KW-1185">Reference proteome</keyword>
<evidence type="ECO:0000256" key="1">
    <source>
        <dbReference type="ARBA" id="ARBA00022598"/>
    </source>
</evidence>
<evidence type="ECO:0000313" key="7">
    <source>
        <dbReference type="Proteomes" id="UP000249782"/>
    </source>
</evidence>
<comment type="caution">
    <text evidence="6">The sequence shown here is derived from an EMBL/GenBank/DDBJ whole genome shotgun (WGS) entry which is preliminary data.</text>
</comment>
<comment type="catalytic activity">
    <reaction evidence="5">
        <text>(R)-4-phosphopantoate + beta-alanine + ATP = (R)-4'-phosphopantothenate + AMP + diphosphate + H(+)</text>
        <dbReference type="Rhea" id="RHEA:27930"/>
        <dbReference type="ChEBI" id="CHEBI:10986"/>
        <dbReference type="ChEBI" id="CHEBI:15378"/>
        <dbReference type="ChEBI" id="CHEBI:30616"/>
        <dbReference type="ChEBI" id="CHEBI:33019"/>
        <dbReference type="ChEBI" id="CHEBI:57966"/>
        <dbReference type="ChEBI" id="CHEBI:61294"/>
        <dbReference type="ChEBI" id="CHEBI:456215"/>
        <dbReference type="EC" id="6.3.2.36"/>
    </reaction>
</comment>
<evidence type="ECO:0000256" key="4">
    <source>
        <dbReference type="ARBA" id="ARBA00022993"/>
    </source>
</evidence>
<protein>
    <recommendedName>
        <fullName evidence="5">4-phosphopantoate--beta-alanine ligase</fullName>
        <ecNumber evidence="5">6.3.2.36</ecNumber>
    </recommendedName>
    <alternativeName>
        <fullName evidence="5">Phosphopantothenate synthetase</fullName>
        <shortName evidence="5">PPS</shortName>
    </alternativeName>
</protein>
<dbReference type="Pfam" id="PF02006">
    <property type="entry name" value="PPS_PS"/>
    <property type="match status" value="1"/>
</dbReference>
<evidence type="ECO:0000256" key="3">
    <source>
        <dbReference type="ARBA" id="ARBA00022840"/>
    </source>
</evidence>
<dbReference type="PANTHER" id="PTHR40695:SF1">
    <property type="entry name" value="4-PHOSPHOPANTOATE--BETA-ALANINE LIGASE"/>
    <property type="match status" value="1"/>
</dbReference>
<proteinExistence type="inferred from homology"/>
<organism evidence="6 7">
    <name type="scientific">Methanothermobacter tenebrarum</name>
    <dbReference type="NCBI Taxonomy" id="680118"/>
    <lineage>
        <taxon>Archaea</taxon>
        <taxon>Methanobacteriati</taxon>
        <taxon>Methanobacteriota</taxon>
        <taxon>Methanomada group</taxon>
        <taxon>Methanobacteria</taxon>
        <taxon>Methanobacteriales</taxon>
        <taxon>Methanobacteriaceae</taxon>
        <taxon>Methanothermobacter</taxon>
    </lineage>
</organism>
<feature type="binding site" evidence="5">
    <location>
        <position position="15"/>
    </location>
    <ligand>
        <name>ATP</name>
        <dbReference type="ChEBI" id="CHEBI:30616"/>
    </ligand>
</feature>
<comment type="similarity">
    <text evidence="5">Belongs to the archaeal phosphopantothenate synthetase family.</text>
</comment>
<dbReference type="PIRSF" id="PIRSF004853">
    <property type="entry name" value="UCP004853"/>
    <property type="match status" value="1"/>
</dbReference>
<dbReference type="Gene3D" id="3.40.50.12640">
    <property type="entry name" value="Phosphopantoate/pantothenate synthetase"/>
    <property type="match status" value="1"/>
</dbReference>
<dbReference type="NCBIfam" id="NF010324">
    <property type="entry name" value="PRK13761.1"/>
    <property type="match status" value="1"/>
</dbReference>
<dbReference type="NCBIfam" id="NF041123">
    <property type="entry name" value="phpantohe_syn_Arch"/>
    <property type="match status" value="1"/>
</dbReference>
<name>A0A328PHU1_9EURY</name>
<keyword evidence="3 5" id="KW-0067">ATP-binding</keyword>
<dbReference type="RefSeq" id="WP_112093982.1">
    <property type="nucleotide sequence ID" value="NZ_QLOE01000005.1"/>
</dbReference>
<sequence length="249" mass="27815">MVEKGHPRYKSLKLREKILEAYHKGVLADAGIIAHGRGEAFDYLIGEKTRKPAARAIKAAAALLLLAKNPVLSVNGNTAALVPEEIVELARLLNAKIEINLFHRTPKRVKLIEKILKEAGAEEVLGTEDEKLKHLKGIKSPRATASPRGIYIADVVLVPLEDGDRAEVLKKAGKAIITVDLNPLSRTSQKADISITDNIVRAIPLLIKYVKKLKDYKKDELKKILEGFNNKKNLEYMLRLIDLQRMRKL</sequence>
<comment type="subunit">
    <text evidence="5">Homodimer.</text>
</comment>
<accession>A0A328PHU1</accession>
<feature type="binding site" evidence="5">
    <location>
        <begin position="186"/>
        <end position="187"/>
    </location>
    <ligand>
        <name>ATP</name>
        <dbReference type="ChEBI" id="CHEBI:30616"/>
    </ligand>
</feature>
<dbReference type="HAMAP" id="MF_02224">
    <property type="entry name" value="PPS"/>
    <property type="match status" value="1"/>
</dbReference>
<dbReference type="InterPro" id="IPR002855">
    <property type="entry name" value="PPS/PS"/>
</dbReference>
<evidence type="ECO:0000256" key="2">
    <source>
        <dbReference type="ARBA" id="ARBA00022741"/>
    </source>
</evidence>
<dbReference type="EMBL" id="QLOE01000005">
    <property type="protein sequence ID" value="RAO79004.1"/>
    <property type="molecule type" value="Genomic_DNA"/>
</dbReference>
<dbReference type="PANTHER" id="PTHR40695">
    <property type="entry name" value="4-PHOSPHOPANTOATE--BETA-ALANINE LIGASE"/>
    <property type="match status" value="1"/>
</dbReference>
<dbReference type="AlphaFoldDB" id="A0A328PHU1"/>
<reference evidence="6 7" key="1">
    <citation type="submission" date="2018-06" db="EMBL/GenBank/DDBJ databases">
        <title>Draft genome sequence of hyperthermophilic methanogen Methanothermobacter tenebrarum sp. MCM-B 1447.</title>
        <authorList>
            <person name="Pore S.D."/>
            <person name="Dagar S."/>
            <person name="Dhakephalkar P.K."/>
        </authorList>
    </citation>
    <scope>NUCLEOTIDE SEQUENCE [LARGE SCALE GENOMIC DNA]</scope>
    <source>
        <strain evidence="6 7">MCM B 1447</strain>
    </source>
</reference>
<keyword evidence="1 5" id="KW-0436">Ligase</keyword>
<feature type="binding site" evidence="5">
    <location>
        <begin position="198"/>
        <end position="199"/>
    </location>
    <ligand>
        <name>ATP</name>
        <dbReference type="ChEBI" id="CHEBI:30616"/>
    </ligand>
</feature>
<keyword evidence="2 5" id="KW-0547">Nucleotide-binding</keyword>
<dbReference type="GO" id="GO:0005524">
    <property type="term" value="F:ATP binding"/>
    <property type="evidence" value="ECO:0007669"/>
    <property type="project" value="UniProtKB-KW"/>
</dbReference>
<dbReference type="UniPathway" id="UPA00241"/>
<comment type="pathway">
    <text evidence="5">Cofactor biosynthesis; coenzyme A biosynthesis.</text>
</comment>
<dbReference type="GO" id="GO:0015937">
    <property type="term" value="P:coenzyme A biosynthetic process"/>
    <property type="evidence" value="ECO:0007669"/>
    <property type="project" value="UniProtKB-UniRule"/>
</dbReference>
<dbReference type="OrthoDB" id="10078at2157"/>
<dbReference type="InterPro" id="IPR038138">
    <property type="entry name" value="PPS/PS_sf"/>
</dbReference>
<dbReference type="EC" id="6.3.2.36" evidence="5"/>
<dbReference type="GO" id="GO:0016881">
    <property type="term" value="F:acid-amino acid ligase activity"/>
    <property type="evidence" value="ECO:0007669"/>
    <property type="project" value="UniProtKB-UniRule"/>
</dbReference>
<gene>
    <name evidence="6" type="ORF">DPC56_05025</name>
</gene>
<comment type="function">
    <text evidence="5">Catalyzes the condensation of (R)-4-phosphopantoate and beta-alanine to 4'-phosphopantothenate in the CoA biosynthesis pathway.</text>
</comment>
<evidence type="ECO:0000313" key="6">
    <source>
        <dbReference type="EMBL" id="RAO79004.1"/>
    </source>
</evidence>
<keyword evidence="4 5" id="KW-0173">Coenzyme A biosynthesis</keyword>
<dbReference type="Proteomes" id="UP000249782">
    <property type="component" value="Unassembled WGS sequence"/>
</dbReference>
<evidence type="ECO:0000256" key="5">
    <source>
        <dbReference type="HAMAP-Rule" id="MF_02224"/>
    </source>
</evidence>
<feature type="binding site" evidence="5">
    <location>
        <position position="37"/>
    </location>
    <ligand>
        <name>ATP</name>
        <dbReference type="ChEBI" id="CHEBI:30616"/>
    </ligand>
</feature>
<feature type="binding site" evidence="5">
    <location>
        <begin position="180"/>
        <end position="182"/>
    </location>
    <ligand>
        <name>ATP</name>
        <dbReference type="ChEBI" id="CHEBI:30616"/>
    </ligand>
</feature>